<feature type="transmembrane region" description="Helical" evidence="1">
    <location>
        <begin position="80"/>
        <end position="105"/>
    </location>
</feature>
<keyword evidence="4" id="KW-1185">Reference proteome</keyword>
<evidence type="ECO:0000259" key="2">
    <source>
        <dbReference type="Pfam" id="PF09335"/>
    </source>
</evidence>
<sequence>MAFLEKHPGYTLIAWIVASIGNSAGAILSYFLGRLIPPKKLPSQRVQRSLSKYGSSILLFSWIPFIGDALPIAAGWLRLPIWSCMIYLFIGKTFRYAVMILFWTYGGSALFNQLI</sequence>
<keyword evidence="1" id="KW-0472">Membrane</keyword>
<dbReference type="EMBL" id="BAABKE010000003">
    <property type="protein sequence ID" value="GAA5097614.1"/>
    <property type="molecule type" value="Genomic_DNA"/>
</dbReference>
<evidence type="ECO:0000256" key="1">
    <source>
        <dbReference type="SAM" id="Phobius"/>
    </source>
</evidence>
<evidence type="ECO:0000313" key="4">
    <source>
        <dbReference type="Proteomes" id="UP001500631"/>
    </source>
</evidence>
<reference evidence="4" key="1">
    <citation type="journal article" date="2019" name="Int. J. Syst. Evol. Microbiol.">
        <title>The Global Catalogue of Microorganisms (GCM) 10K type strain sequencing project: providing services to taxonomists for standard genome sequencing and annotation.</title>
        <authorList>
            <consortium name="The Broad Institute Genomics Platform"/>
            <consortium name="The Broad Institute Genome Sequencing Center for Infectious Disease"/>
            <person name="Wu L."/>
            <person name="Ma J."/>
        </authorList>
    </citation>
    <scope>NUCLEOTIDE SEQUENCE [LARGE SCALE GENOMIC DNA]</scope>
    <source>
        <strain evidence="4">JCM 18424</strain>
    </source>
</reference>
<proteinExistence type="predicted"/>
<dbReference type="PANTHER" id="PTHR42709:SF4">
    <property type="entry name" value="INNER MEMBRANE PROTEIN YQAA"/>
    <property type="match status" value="1"/>
</dbReference>
<comment type="caution">
    <text evidence="3">The sequence shown here is derived from an EMBL/GenBank/DDBJ whole genome shotgun (WGS) entry which is preliminary data.</text>
</comment>
<organism evidence="3 4">
    <name type="scientific">Wohlfahrtiimonas larvae</name>
    <dbReference type="NCBI Taxonomy" id="1157986"/>
    <lineage>
        <taxon>Bacteria</taxon>
        <taxon>Pseudomonadati</taxon>
        <taxon>Pseudomonadota</taxon>
        <taxon>Gammaproteobacteria</taxon>
        <taxon>Cardiobacteriales</taxon>
        <taxon>Ignatzschineriaceae</taxon>
        <taxon>Wohlfahrtiimonas</taxon>
    </lineage>
</organism>
<feature type="transmembrane region" description="Helical" evidence="1">
    <location>
        <begin position="53"/>
        <end position="74"/>
    </location>
</feature>
<name>A0ABP9MMK4_9GAMM</name>
<dbReference type="PANTHER" id="PTHR42709">
    <property type="entry name" value="ALKALINE PHOSPHATASE LIKE PROTEIN"/>
    <property type="match status" value="1"/>
</dbReference>
<feature type="domain" description="VTT" evidence="2">
    <location>
        <begin position="12"/>
        <end position="102"/>
    </location>
</feature>
<dbReference type="Proteomes" id="UP001500631">
    <property type="component" value="Unassembled WGS sequence"/>
</dbReference>
<keyword evidence="1" id="KW-0812">Transmembrane</keyword>
<evidence type="ECO:0000313" key="3">
    <source>
        <dbReference type="EMBL" id="GAA5097614.1"/>
    </source>
</evidence>
<gene>
    <name evidence="3" type="ORF">GCM10023338_09180</name>
</gene>
<accession>A0ABP9MMK4</accession>
<feature type="transmembrane region" description="Helical" evidence="1">
    <location>
        <begin position="12"/>
        <end position="32"/>
    </location>
</feature>
<keyword evidence="1" id="KW-1133">Transmembrane helix</keyword>
<dbReference type="InterPro" id="IPR032816">
    <property type="entry name" value="VTT_dom"/>
</dbReference>
<protein>
    <recommendedName>
        <fullName evidence="2">VTT domain-containing protein</fullName>
    </recommendedName>
</protein>
<dbReference type="Pfam" id="PF09335">
    <property type="entry name" value="VTT_dom"/>
    <property type="match status" value="1"/>
</dbReference>
<dbReference type="InterPro" id="IPR051311">
    <property type="entry name" value="DedA_domain"/>
</dbReference>